<keyword evidence="8" id="KW-0472">Membrane</keyword>
<dbReference type="CDD" id="cd13553">
    <property type="entry name" value="PBP2_NrtA_CpmA_like"/>
    <property type="match status" value="1"/>
</dbReference>
<keyword evidence="5" id="KW-1003">Cell membrane</keyword>
<evidence type="ECO:0000256" key="3">
    <source>
        <dbReference type="ARBA" id="ARBA00010742"/>
    </source>
</evidence>
<protein>
    <submittedName>
        <fullName evidence="9">Aliphatic sulfonate ABC transporter substrate-binding protein</fullName>
    </submittedName>
</protein>
<keyword evidence="6" id="KW-0997">Cell inner membrane</keyword>
<proteinExistence type="inferred from homology"/>
<dbReference type="GO" id="GO:0042597">
    <property type="term" value="C:periplasmic space"/>
    <property type="evidence" value="ECO:0007669"/>
    <property type="project" value="UniProtKB-SubCell"/>
</dbReference>
<name>A0A2N8HG79_9BACT</name>
<evidence type="ECO:0000256" key="5">
    <source>
        <dbReference type="ARBA" id="ARBA00022475"/>
    </source>
</evidence>
<organism evidence="9 10">
    <name type="scientific">Akkermansia muciniphila</name>
    <dbReference type="NCBI Taxonomy" id="239935"/>
    <lineage>
        <taxon>Bacteria</taxon>
        <taxon>Pseudomonadati</taxon>
        <taxon>Verrucomicrobiota</taxon>
        <taxon>Verrucomicrobiia</taxon>
        <taxon>Verrucomicrobiales</taxon>
        <taxon>Akkermansiaceae</taxon>
        <taxon>Akkermansia</taxon>
    </lineage>
</organism>
<dbReference type="Gene3D" id="3.40.190.10">
    <property type="entry name" value="Periplasmic binding protein-like II"/>
    <property type="match status" value="2"/>
</dbReference>
<dbReference type="RefSeq" id="WP_102711891.1">
    <property type="nucleotide sequence ID" value="NZ_CABMLK010000002.1"/>
</dbReference>
<evidence type="ECO:0000313" key="9">
    <source>
        <dbReference type="EMBL" id="PNC19739.1"/>
    </source>
</evidence>
<keyword evidence="4" id="KW-0813">Transport</keyword>
<evidence type="ECO:0000256" key="8">
    <source>
        <dbReference type="ARBA" id="ARBA00023136"/>
    </source>
</evidence>
<evidence type="ECO:0000256" key="2">
    <source>
        <dbReference type="ARBA" id="ARBA00004418"/>
    </source>
</evidence>
<evidence type="ECO:0000256" key="7">
    <source>
        <dbReference type="ARBA" id="ARBA00022729"/>
    </source>
</evidence>
<dbReference type="Pfam" id="PF13379">
    <property type="entry name" value="NMT1_2"/>
    <property type="match status" value="1"/>
</dbReference>
<comment type="caution">
    <text evidence="9">The sequence shown here is derived from an EMBL/GenBank/DDBJ whole genome shotgun (WGS) entry which is preliminary data.</text>
</comment>
<keyword evidence="7" id="KW-0732">Signal</keyword>
<dbReference type="Proteomes" id="UP000236000">
    <property type="component" value="Unassembled WGS sequence"/>
</dbReference>
<comment type="subcellular location">
    <subcellularLocation>
        <location evidence="1">Endomembrane system</location>
    </subcellularLocation>
    <subcellularLocation>
        <location evidence="2">Periplasm</location>
    </subcellularLocation>
</comment>
<reference evidence="9 10" key="1">
    <citation type="journal article" date="2017" name="BMC Genomics">
        <title>Genome sequencing of 39 Akkermansia muciniphila isolates reveals its population structure, genomic and functional diverisity, and global distribution in mammalian gut microbiotas.</title>
        <authorList>
            <person name="Guo X."/>
            <person name="Li S."/>
            <person name="Zhang J."/>
            <person name="Wu F."/>
            <person name="Li X."/>
            <person name="Wu D."/>
            <person name="Zhang M."/>
            <person name="Ou Z."/>
            <person name="Jie Z."/>
            <person name="Yan Q."/>
            <person name="Li P."/>
            <person name="Yi J."/>
            <person name="Peng Y."/>
        </authorList>
    </citation>
    <scope>NUCLEOTIDE SEQUENCE [LARGE SCALE GENOMIC DNA]</scope>
    <source>
        <strain evidence="9 10">GP24</strain>
    </source>
</reference>
<comment type="similarity">
    <text evidence="3">Belongs to the bacterial solute-binding protein SsuA/TauA family.</text>
</comment>
<dbReference type="GO" id="GO:0012505">
    <property type="term" value="C:endomembrane system"/>
    <property type="evidence" value="ECO:0007669"/>
    <property type="project" value="UniProtKB-SubCell"/>
</dbReference>
<evidence type="ECO:0000313" key="10">
    <source>
        <dbReference type="Proteomes" id="UP000236000"/>
    </source>
</evidence>
<gene>
    <name evidence="9" type="ORF">CXU22_01635</name>
</gene>
<evidence type="ECO:0000256" key="4">
    <source>
        <dbReference type="ARBA" id="ARBA00022448"/>
    </source>
</evidence>
<dbReference type="EMBL" id="PJKA01000003">
    <property type="protein sequence ID" value="PNC19739.1"/>
    <property type="molecule type" value="Genomic_DNA"/>
</dbReference>
<dbReference type="PANTHER" id="PTHR30024">
    <property type="entry name" value="ALIPHATIC SULFONATES-BINDING PROTEIN-RELATED"/>
    <property type="match status" value="1"/>
</dbReference>
<dbReference type="SUPFAM" id="SSF53850">
    <property type="entry name" value="Periplasmic binding protein-like II"/>
    <property type="match status" value="1"/>
</dbReference>
<sequence>MSHSRFLMILTALFFCLLAVSCGDKRKEDPNVIELNFGHFPNVTHVQGLVAHHFSREGKGWFEARLREATGKDVRINWYVYNAGPSAMEAVFARSIELAYVGPSPAINAFVRSRGEDIRMIAGAVEGGAALVVPKDSPLKEPADFRGRVIATPQLGNTQDVSARAWFSRGGLHVTQRGGDVTILPTPNPEQLSLFRQGKLDGVWTVEPWVSRLVMTAGGKVLVDERESIATVLVCGAEFLQDRPEVVKALVQAHQELNEWIRLHPEEAQAIVVRELEELTRSKIDPALIAQAWKSIVMKDKISLPKLQQFVQDAHHAGFMKEVPDVAGLVVPEAVEGPLAEEEQLTMMKEAAGK</sequence>
<accession>A0A2N8HG79</accession>
<evidence type="ECO:0000256" key="1">
    <source>
        <dbReference type="ARBA" id="ARBA00004308"/>
    </source>
</evidence>
<dbReference type="PROSITE" id="PS51257">
    <property type="entry name" value="PROKAR_LIPOPROTEIN"/>
    <property type="match status" value="1"/>
</dbReference>
<evidence type="ECO:0000256" key="6">
    <source>
        <dbReference type="ARBA" id="ARBA00022519"/>
    </source>
</evidence>
<dbReference type="InterPro" id="IPR044527">
    <property type="entry name" value="NrtA/CpmA_ABC-bd_dom"/>
</dbReference>
<dbReference type="OrthoDB" id="9814375at2"/>
<dbReference type="PANTHER" id="PTHR30024:SF47">
    <property type="entry name" value="TAURINE-BINDING PERIPLASMIC PROTEIN"/>
    <property type="match status" value="1"/>
</dbReference>
<dbReference type="AlphaFoldDB" id="A0A2N8HG79"/>